<feature type="coiled-coil region" evidence="1">
    <location>
        <begin position="43"/>
        <end position="106"/>
    </location>
</feature>
<feature type="coiled-coil region" evidence="1">
    <location>
        <begin position="296"/>
        <end position="377"/>
    </location>
</feature>
<dbReference type="OMA" id="RRVWHTW"/>
<sequence>MSSGDFQATATQLLHRQSSSQQHLRQYTFAATIADRFFSDNSLDRQKRVVECARRRQARARDKALQQAYRVEQLENELAEAERVRVLKEEREASRMERKLQHVTAAYIQYIWRRYCQLRTEAAYRHARAERFLVDFLSYRSWRRKRIRRHASFRIQRKWRRHRVEKKTRLSLAVVGRFLLPLIQKRRVRAQQNAVRIQRWYRHQRARRRDKSARTIQRAWRISVSKAKIRYYSRAYRHLANLKRLEHSARVLQRALGTRVLQRRMLYFPEFDEHPSLMAASWPPLRPAEERAQEFWKLEKRALEEATAERKQLEKDEVALQSDIENLQRRLADAKLRRGEESDRLRRHSSLEEHRRLKDEENRHKRLQELEETMRRSIRLELERELDTARRLTLRTKRHHFNVAISDDQRVELT</sequence>
<evidence type="ECO:0000313" key="3">
    <source>
        <dbReference type="Proteomes" id="UP000002640"/>
    </source>
</evidence>
<reference evidence="2 3" key="1">
    <citation type="journal article" date="2006" name="Science">
        <title>Phytophthora genome sequences uncover evolutionary origins and mechanisms of pathogenesis.</title>
        <authorList>
            <person name="Tyler B.M."/>
            <person name="Tripathy S."/>
            <person name="Zhang X."/>
            <person name="Dehal P."/>
            <person name="Jiang R.H."/>
            <person name="Aerts A."/>
            <person name="Arredondo F.D."/>
            <person name="Baxter L."/>
            <person name="Bensasson D."/>
            <person name="Beynon J.L."/>
            <person name="Chapman J."/>
            <person name="Damasceno C.M."/>
            <person name="Dorrance A.E."/>
            <person name="Dou D."/>
            <person name="Dickerman A.W."/>
            <person name="Dubchak I.L."/>
            <person name="Garbelotto M."/>
            <person name="Gijzen M."/>
            <person name="Gordon S.G."/>
            <person name="Govers F."/>
            <person name="Grunwald N.J."/>
            <person name="Huang W."/>
            <person name="Ivors K.L."/>
            <person name="Jones R.W."/>
            <person name="Kamoun S."/>
            <person name="Krampis K."/>
            <person name="Lamour K.H."/>
            <person name="Lee M.K."/>
            <person name="McDonald W.H."/>
            <person name="Medina M."/>
            <person name="Meijer H.J."/>
            <person name="Nordberg E.K."/>
            <person name="Maclean D.J."/>
            <person name="Ospina-Giraldo M.D."/>
            <person name="Morris P.F."/>
            <person name="Phuntumart V."/>
            <person name="Putnam N.H."/>
            <person name="Rash S."/>
            <person name="Rose J.K."/>
            <person name="Sakihama Y."/>
            <person name="Salamov A.A."/>
            <person name="Savidor A."/>
            <person name="Scheuring C.F."/>
            <person name="Smith B.M."/>
            <person name="Sobral B.W."/>
            <person name="Terry A."/>
            <person name="Torto-Alalibo T.A."/>
            <person name="Win J."/>
            <person name="Xu Z."/>
            <person name="Zhang H."/>
            <person name="Grigoriev I.V."/>
            <person name="Rokhsar D.S."/>
            <person name="Boore J.L."/>
        </authorList>
    </citation>
    <scope>NUCLEOTIDE SEQUENCE [LARGE SCALE GENOMIC DNA]</scope>
    <source>
        <strain evidence="2 3">P6497</strain>
    </source>
</reference>
<proteinExistence type="predicted"/>
<dbReference type="AlphaFoldDB" id="G4ZKI8"/>
<dbReference type="GeneID" id="20658910"/>
<dbReference type="InParanoid" id="G4ZKI8"/>
<evidence type="ECO:0000256" key="1">
    <source>
        <dbReference type="SAM" id="Coils"/>
    </source>
</evidence>
<evidence type="ECO:0000313" key="2">
    <source>
        <dbReference type="EMBL" id="EGZ15930.1"/>
    </source>
</evidence>
<dbReference type="RefSeq" id="XP_009529679.1">
    <property type="nucleotide sequence ID" value="XM_009531384.1"/>
</dbReference>
<dbReference type="KEGG" id="psoj:PHYSODRAFT_508748"/>
<gene>
    <name evidence="2" type="ORF">PHYSODRAFT_508748</name>
</gene>
<organism evidence="2 3">
    <name type="scientific">Phytophthora sojae (strain P6497)</name>
    <name type="common">Soybean stem and root rot agent</name>
    <name type="synonym">Phytophthora megasperma f. sp. glycines</name>
    <dbReference type="NCBI Taxonomy" id="1094619"/>
    <lineage>
        <taxon>Eukaryota</taxon>
        <taxon>Sar</taxon>
        <taxon>Stramenopiles</taxon>
        <taxon>Oomycota</taxon>
        <taxon>Peronosporomycetes</taxon>
        <taxon>Peronosporales</taxon>
        <taxon>Peronosporaceae</taxon>
        <taxon>Phytophthora</taxon>
    </lineage>
</organism>
<dbReference type="EMBL" id="JH159155">
    <property type="protein sequence ID" value="EGZ15930.1"/>
    <property type="molecule type" value="Genomic_DNA"/>
</dbReference>
<accession>G4ZKI8</accession>
<dbReference type="Proteomes" id="UP000002640">
    <property type="component" value="Unassembled WGS sequence"/>
</dbReference>
<keyword evidence="1" id="KW-0175">Coiled coil</keyword>
<keyword evidence="3" id="KW-1185">Reference proteome</keyword>
<dbReference type="PROSITE" id="PS50096">
    <property type="entry name" value="IQ"/>
    <property type="match status" value="1"/>
</dbReference>
<protein>
    <submittedName>
        <fullName evidence="2">Uncharacterized protein</fullName>
    </submittedName>
</protein>
<dbReference type="SMR" id="G4ZKI8"/>
<name>G4ZKI8_PHYSP</name>